<dbReference type="Pfam" id="PF00172">
    <property type="entry name" value="Zn_clus"/>
    <property type="match status" value="1"/>
</dbReference>
<dbReference type="PANTHER" id="PTHR47782:SF12">
    <property type="entry name" value="ZN(II)2CYS6 TRANSCRIPTION FACTOR (EUROFUNG)"/>
    <property type="match status" value="1"/>
</dbReference>
<dbReference type="CDD" id="cd00067">
    <property type="entry name" value="GAL4"/>
    <property type="match status" value="1"/>
</dbReference>
<comment type="caution">
    <text evidence="9">The sequence shown here is derived from an EMBL/GenBank/DDBJ whole genome shotgun (WGS) entry which is preliminary data.</text>
</comment>
<dbReference type="InterPro" id="IPR007219">
    <property type="entry name" value="XnlR_reg_dom"/>
</dbReference>
<keyword evidence="3" id="KW-0862">Zinc</keyword>
<reference evidence="9 10" key="1">
    <citation type="submission" date="2024-07" db="EMBL/GenBank/DDBJ databases">
        <title>Section-level genome sequencing and comparative genomics of Aspergillus sections Usti and Cavernicolus.</title>
        <authorList>
            <consortium name="Lawrence Berkeley National Laboratory"/>
            <person name="Nybo J.L."/>
            <person name="Vesth T.C."/>
            <person name="Theobald S."/>
            <person name="Frisvad J.C."/>
            <person name="Larsen T.O."/>
            <person name="Kjaerboelling I."/>
            <person name="Rothschild-Mancinelli K."/>
            <person name="Lyhne E.K."/>
            <person name="Kogle M.E."/>
            <person name="Barry K."/>
            <person name="Clum A."/>
            <person name="Na H."/>
            <person name="Ledsgaard L."/>
            <person name="Lin J."/>
            <person name="Lipzen A."/>
            <person name="Kuo A."/>
            <person name="Riley R."/>
            <person name="Mondo S."/>
            <person name="Labutti K."/>
            <person name="Haridas S."/>
            <person name="Pangalinan J."/>
            <person name="Salamov A.A."/>
            <person name="Simmons B.A."/>
            <person name="Magnuson J.K."/>
            <person name="Chen J."/>
            <person name="Drula E."/>
            <person name="Henrissat B."/>
            <person name="Wiebenga A."/>
            <person name="Lubbers R.J."/>
            <person name="Gomes A.C."/>
            <person name="Makela M.R."/>
            <person name="Stajich J."/>
            <person name="Grigoriev I.V."/>
            <person name="Mortensen U.H."/>
            <person name="De Vries R.P."/>
            <person name="Baker S.E."/>
            <person name="Andersen M.R."/>
        </authorList>
    </citation>
    <scope>NUCLEOTIDE SEQUENCE [LARGE SCALE GENOMIC DNA]</scope>
    <source>
        <strain evidence="9 10">CBS 123904</strain>
    </source>
</reference>
<evidence type="ECO:0000256" key="7">
    <source>
        <dbReference type="ARBA" id="ARBA00023242"/>
    </source>
</evidence>
<dbReference type="InterPro" id="IPR036864">
    <property type="entry name" value="Zn2-C6_fun-type_DNA-bd_sf"/>
</dbReference>
<evidence type="ECO:0000256" key="6">
    <source>
        <dbReference type="ARBA" id="ARBA00023163"/>
    </source>
</evidence>
<gene>
    <name evidence="9" type="ORF">BJY01DRAFT_241877</name>
</gene>
<dbReference type="EMBL" id="JBFXLU010000001">
    <property type="protein sequence ID" value="KAL2858549.1"/>
    <property type="molecule type" value="Genomic_DNA"/>
</dbReference>
<evidence type="ECO:0000256" key="1">
    <source>
        <dbReference type="ARBA" id="ARBA00004123"/>
    </source>
</evidence>
<protein>
    <submittedName>
        <fullName evidence="9">Fungal-specific transcription factor domain-containing protein</fullName>
    </submittedName>
</protein>
<proteinExistence type="predicted"/>
<evidence type="ECO:0000256" key="3">
    <source>
        <dbReference type="ARBA" id="ARBA00022833"/>
    </source>
</evidence>
<evidence type="ECO:0000256" key="2">
    <source>
        <dbReference type="ARBA" id="ARBA00022723"/>
    </source>
</evidence>
<dbReference type="PANTHER" id="PTHR47782">
    <property type="entry name" value="ZN(II)2CYS6 TRANSCRIPTION FACTOR (EUROFUNG)-RELATED"/>
    <property type="match status" value="1"/>
</dbReference>
<dbReference type="SMART" id="SM00066">
    <property type="entry name" value="GAL4"/>
    <property type="match status" value="1"/>
</dbReference>
<evidence type="ECO:0000259" key="8">
    <source>
        <dbReference type="PROSITE" id="PS50048"/>
    </source>
</evidence>
<feature type="domain" description="Zn(2)-C6 fungal-type" evidence="8">
    <location>
        <begin position="642"/>
        <end position="672"/>
    </location>
</feature>
<dbReference type="Gene3D" id="4.10.240.10">
    <property type="entry name" value="Zn(2)-C6 fungal-type DNA-binding domain"/>
    <property type="match status" value="1"/>
</dbReference>
<dbReference type="Proteomes" id="UP001610446">
    <property type="component" value="Unassembled WGS sequence"/>
</dbReference>
<keyword evidence="10" id="KW-1185">Reference proteome</keyword>
<keyword evidence="6" id="KW-0804">Transcription</keyword>
<dbReference type="InterPro" id="IPR001138">
    <property type="entry name" value="Zn2Cys6_DnaBD"/>
</dbReference>
<dbReference type="InterPro" id="IPR052202">
    <property type="entry name" value="Yeast_MetPath_Reg"/>
</dbReference>
<evidence type="ECO:0000313" key="9">
    <source>
        <dbReference type="EMBL" id="KAL2858549.1"/>
    </source>
</evidence>
<dbReference type="CDD" id="cd12148">
    <property type="entry name" value="fungal_TF_MHR"/>
    <property type="match status" value="2"/>
</dbReference>
<dbReference type="Pfam" id="PF04082">
    <property type="entry name" value="Fungal_trans"/>
    <property type="match status" value="1"/>
</dbReference>
<organism evidence="9 10">
    <name type="scientific">Aspergillus pseudoustus</name>
    <dbReference type="NCBI Taxonomy" id="1810923"/>
    <lineage>
        <taxon>Eukaryota</taxon>
        <taxon>Fungi</taxon>
        <taxon>Dikarya</taxon>
        <taxon>Ascomycota</taxon>
        <taxon>Pezizomycotina</taxon>
        <taxon>Eurotiomycetes</taxon>
        <taxon>Eurotiomycetidae</taxon>
        <taxon>Eurotiales</taxon>
        <taxon>Aspergillaceae</taxon>
        <taxon>Aspergillus</taxon>
        <taxon>Aspergillus subgen. Nidulantes</taxon>
    </lineage>
</organism>
<sequence length="1214" mass="135301">MTRRPSAKVASLVSYLEDLVARLKLQQDAQTPDGDPVPVPQWNGVEAASSQTAAAYSLAATVASNSAPVSSTSCAPRHALPYYRGFFKGAELPFPLAFQIPRPINLPYTDGEANHAPLPPDVADKLMAVYADRILPQYPLFSRQEIDEIFSHFKAEIGTSSEQFITYMALAVATLSSRTRNYRKLVSVAESLRSVAFSCLDFGLGCHHATTTTIQHLLLLAQYGFLLPSSANLWQIVGEASRIAVELGLHRETPVHSGLNEESIEGRKRIYWTLYVIERSVAITSHRPFGVGRDQIHVSLPHLQEDPNLAEGSPDHPADLSIVEIPYLRFTDRLQFLRLQAEICSINIGMRSIPDCHLTYQDWSTDIERRVSGLKSHGATLKWCAFMECRIILLLHMPCSRNPSPNERSVIKYFDSALHIVNLHWELLDAGSLTYTWHAAHHCYEAGNLILYALWYHHELIHLRFTTAQVFEAVHQITGAFILLEKRWPAVRQCAMLFDRLHKQALSFFAEEEPSDPESILEARQVKDLVFRENADFLYACEQPASTSTPEPALPTFDIDGLSFDDFIDFSGTLDFSIPVDLNDDIGLFGQAPEDDQIEVPDLIEQALIPEQQNQEPDTLGQESGPVIDKTQLETALQNLAICSPCKRRRIRCDRNLSACRNCVKYKRDCVYWDSALGEDISRKAIQELYDQVQTLMLNGSQFSASLEHVSDCLPQMTADPVHLGSEWMKSFPNILCLSLDSAASSLNMLFFGRASAFGRLVNGIGQSVSLRGDPISAPHPPALLESLCSSLMFTRGGRVAQAEAESLAWSYYQAVEIIYPILGRDLLSQTLSEVYNPGPTILDLKLAETRLNIVLAISFALLSIRDPRLQVIADAYFSEAISCGISSDYFVDQSISSLQLVLLLCVYAWIRPSSMDIWRLLGHASRMFLDLMEAYGSDKTANVHTGVLYRTLYTLETEISLAFGRPHQLPDGQELPAFSSDLNSMVASDLPTLRYNLVRHQNRFHRDLNCCGRRTSVGQTVLGPAIDTSAWMGTCVSDTNLWLEDWNTRVDVLVQGSPMFDTRVDDLKSAMRYYGEIKQCETLLLAKAASDRRGQVLVSSSEELTICKRLIHAACSLHGLSLKRTSGRVPSSWAVHLAFPLTWTFAHALFSAIVILLEHMQCNSTDDSEVSSIFRMGCDVLTSMERLTNSGYSGLVDCLKGLYEAVRPVAPGA</sequence>
<keyword evidence="2" id="KW-0479">Metal-binding</keyword>
<dbReference type="SUPFAM" id="SSF57701">
    <property type="entry name" value="Zn2/Cys6 DNA-binding domain"/>
    <property type="match status" value="1"/>
</dbReference>
<accession>A0ABR4L1Z1</accession>
<evidence type="ECO:0000256" key="5">
    <source>
        <dbReference type="ARBA" id="ARBA00023125"/>
    </source>
</evidence>
<evidence type="ECO:0000313" key="10">
    <source>
        <dbReference type="Proteomes" id="UP001610446"/>
    </source>
</evidence>
<name>A0ABR4L1Z1_9EURO</name>
<comment type="subcellular location">
    <subcellularLocation>
        <location evidence="1">Nucleus</location>
    </subcellularLocation>
</comment>
<keyword evidence="5" id="KW-0238">DNA-binding</keyword>
<evidence type="ECO:0000256" key="4">
    <source>
        <dbReference type="ARBA" id="ARBA00023015"/>
    </source>
</evidence>
<dbReference type="SMART" id="SM00906">
    <property type="entry name" value="Fungal_trans"/>
    <property type="match status" value="2"/>
</dbReference>
<keyword evidence="4" id="KW-0805">Transcription regulation</keyword>
<keyword evidence="7" id="KW-0539">Nucleus</keyword>
<dbReference type="PROSITE" id="PS50048">
    <property type="entry name" value="ZN2_CY6_FUNGAL_2"/>
    <property type="match status" value="1"/>
</dbReference>